<accession>A0A1G7N9I8</accession>
<evidence type="ECO:0000313" key="2">
    <source>
        <dbReference type="EMBL" id="SDF70718.1"/>
    </source>
</evidence>
<keyword evidence="3" id="KW-1185">Reference proteome</keyword>
<sequence length="268" mass="30334">MMRYSLGLPESSGQRYWLLETASLPEHEVLRRCYEAIENPEFRWLYEATAHDALKSAGPVLLDVTETPDFLAERLDAWGDLAMVVIDTPLSIDEVQAHLASFVTARLEPEGEGLWRFHEPMALHLLLGEGLLSHGQQAAILGRETRWHWPICRCRDGWLFESAESGQAETTSVPLPLTIDPETARRLSGLQQLKRLMPVLAGALDRHALHDDHDSISALWRELESYWHNVSAKRLPSRKAAQALAEAERDAATLHEFRDCMQRLASTE</sequence>
<proteinExistence type="predicted"/>
<dbReference type="Pfam" id="PF13503">
    <property type="entry name" value="DUF4123"/>
    <property type="match status" value="1"/>
</dbReference>
<name>A0A1G7N9I8_9GAMM</name>
<dbReference type="STRING" id="284577.SAMN05216571_101309"/>
<feature type="domain" description="DUF4123" evidence="1">
    <location>
        <begin position="16"/>
        <end position="127"/>
    </location>
</feature>
<reference evidence="2 3" key="1">
    <citation type="submission" date="2016-10" db="EMBL/GenBank/DDBJ databases">
        <authorList>
            <person name="de Groot N.N."/>
        </authorList>
    </citation>
    <scope>NUCLEOTIDE SEQUENCE [LARGE SCALE GENOMIC DNA]</scope>
    <source>
        <strain evidence="2 3">BH539</strain>
    </source>
</reference>
<evidence type="ECO:0000313" key="3">
    <source>
        <dbReference type="Proteomes" id="UP000198641"/>
    </source>
</evidence>
<dbReference type="AlphaFoldDB" id="A0A1G7N9I8"/>
<dbReference type="OrthoDB" id="6158843at2"/>
<dbReference type="InterPro" id="IPR025391">
    <property type="entry name" value="DUF4123"/>
</dbReference>
<dbReference type="Proteomes" id="UP000198641">
    <property type="component" value="Unassembled WGS sequence"/>
</dbReference>
<protein>
    <recommendedName>
        <fullName evidence="1">DUF4123 domain-containing protein</fullName>
    </recommendedName>
</protein>
<organism evidence="2 3">
    <name type="scientific">Onishia taeanensis</name>
    <dbReference type="NCBI Taxonomy" id="284577"/>
    <lineage>
        <taxon>Bacteria</taxon>
        <taxon>Pseudomonadati</taxon>
        <taxon>Pseudomonadota</taxon>
        <taxon>Gammaproteobacteria</taxon>
        <taxon>Oceanospirillales</taxon>
        <taxon>Halomonadaceae</taxon>
        <taxon>Onishia</taxon>
    </lineage>
</organism>
<dbReference type="EMBL" id="FNCI01000001">
    <property type="protein sequence ID" value="SDF70718.1"/>
    <property type="molecule type" value="Genomic_DNA"/>
</dbReference>
<evidence type="ECO:0000259" key="1">
    <source>
        <dbReference type="Pfam" id="PF13503"/>
    </source>
</evidence>
<gene>
    <name evidence="2" type="ORF">SAMN05216571_101309</name>
</gene>